<comment type="caution">
    <text evidence="5">The sequence shown here is derived from an EMBL/GenBank/DDBJ whole genome shotgun (WGS) entry which is preliminary data.</text>
</comment>
<dbReference type="PIRSF" id="PIRSF015730">
    <property type="entry name" value="TFAR19"/>
    <property type="match status" value="1"/>
</dbReference>
<dbReference type="Proteomes" id="UP001246244">
    <property type="component" value="Unassembled WGS sequence"/>
</dbReference>
<dbReference type="PANTHER" id="PTHR10840:SF0">
    <property type="entry name" value="PROGRAMMED CELL DEATH PROTEIN 5"/>
    <property type="match status" value="1"/>
</dbReference>
<evidence type="ECO:0000256" key="2">
    <source>
        <dbReference type="ARBA" id="ARBA00023125"/>
    </source>
</evidence>
<dbReference type="HAMAP" id="MF_00026">
    <property type="entry name" value="dsDNA_bind"/>
    <property type="match status" value="1"/>
</dbReference>
<sequence>MIAMPTMDDELDEIRKRRLAEIQRQQAQQQQPSDMQAAYQQEQARADMEAQKQAILRQILTPEARERLTTLKMSRSALGEQLEMQLISLAQSGRLQSQIDDEQLKTLLMKMQPKKRKTSITRV</sequence>
<evidence type="ECO:0000256" key="4">
    <source>
        <dbReference type="SAM" id="MobiDB-lite"/>
    </source>
</evidence>
<keyword evidence="2 3" id="KW-0238">DNA-binding</keyword>
<dbReference type="EMBL" id="JAVKPK010000031">
    <property type="protein sequence ID" value="MDR7665914.1"/>
    <property type="molecule type" value="Genomic_DNA"/>
</dbReference>
<keyword evidence="6" id="KW-1185">Reference proteome</keyword>
<evidence type="ECO:0000313" key="5">
    <source>
        <dbReference type="EMBL" id="MDR7665914.1"/>
    </source>
</evidence>
<dbReference type="RefSeq" id="WP_310575939.1">
    <property type="nucleotide sequence ID" value="NZ_JAVKPK010000031.1"/>
</dbReference>
<gene>
    <name evidence="5" type="ORF">RG963_09040</name>
</gene>
<evidence type="ECO:0000256" key="1">
    <source>
        <dbReference type="ARBA" id="ARBA00010490"/>
    </source>
</evidence>
<comment type="similarity">
    <text evidence="1 3">Belongs to the PDCD5 family.</text>
</comment>
<dbReference type="Gene3D" id="1.10.8.140">
    <property type="entry name" value="PDCD5-like"/>
    <property type="match status" value="1"/>
</dbReference>
<dbReference type="PANTHER" id="PTHR10840">
    <property type="entry name" value="PROGRAMMED CELL DEATH PROTEIN 5"/>
    <property type="match status" value="1"/>
</dbReference>
<dbReference type="Pfam" id="PF01984">
    <property type="entry name" value="dsDNA_bind"/>
    <property type="match status" value="1"/>
</dbReference>
<evidence type="ECO:0000313" key="6">
    <source>
        <dbReference type="Proteomes" id="UP001246244"/>
    </source>
</evidence>
<protein>
    <recommendedName>
        <fullName evidence="3">DNA-binding protein RG963_09040</fullName>
    </recommendedName>
</protein>
<dbReference type="NCBIfam" id="NF003268">
    <property type="entry name" value="PRK04239.1"/>
    <property type="match status" value="1"/>
</dbReference>
<dbReference type="GO" id="GO:0003677">
    <property type="term" value="F:DNA binding"/>
    <property type="evidence" value="ECO:0007669"/>
    <property type="project" value="UniProtKB-KW"/>
</dbReference>
<proteinExistence type="inferred from homology"/>
<dbReference type="SUPFAM" id="SSF46950">
    <property type="entry name" value="Double-stranded DNA-binding domain"/>
    <property type="match status" value="1"/>
</dbReference>
<accession>A0ABU2D1Q4</accession>
<dbReference type="InterPro" id="IPR036883">
    <property type="entry name" value="PDCD5-like_sf"/>
</dbReference>
<reference evidence="6" key="1">
    <citation type="submission" date="2023-07" db="EMBL/GenBank/DDBJ databases">
        <title>Whole-genome sequencing of a new Methanosarcina sp. Z-7115.</title>
        <authorList>
            <person name="Zhilina T.N."/>
            <person name="Merkel A.Y."/>
        </authorList>
    </citation>
    <scope>NUCLEOTIDE SEQUENCE [LARGE SCALE GENOMIC DNA]</scope>
    <source>
        <strain evidence="6">Z-7115</strain>
    </source>
</reference>
<feature type="region of interest" description="Disordered" evidence="4">
    <location>
        <begin position="22"/>
        <end position="45"/>
    </location>
</feature>
<name>A0ABU2D1Q4_9EURY</name>
<evidence type="ECO:0000256" key="3">
    <source>
        <dbReference type="HAMAP-Rule" id="MF_00026"/>
    </source>
</evidence>
<feature type="compositionally biased region" description="Low complexity" evidence="4">
    <location>
        <begin position="22"/>
        <end position="41"/>
    </location>
</feature>
<dbReference type="InterPro" id="IPR022889">
    <property type="entry name" value="DNA_bind_arc"/>
</dbReference>
<dbReference type="InterPro" id="IPR002836">
    <property type="entry name" value="PDCD5-like"/>
</dbReference>
<organism evidence="5 6">
    <name type="scientific">Methanosarcina baikalica</name>
    <dbReference type="NCBI Taxonomy" id="3073890"/>
    <lineage>
        <taxon>Archaea</taxon>
        <taxon>Methanobacteriati</taxon>
        <taxon>Methanobacteriota</taxon>
        <taxon>Stenosarchaea group</taxon>
        <taxon>Methanomicrobia</taxon>
        <taxon>Methanosarcinales</taxon>
        <taxon>Methanosarcinaceae</taxon>
        <taxon>Methanosarcina</taxon>
    </lineage>
</organism>